<reference evidence="2" key="1">
    <citation type="submission" date="2020-11" db="EMBL/GenBank/DDBJ databases">
        <authorList>
            <person name="Tran Van P."/>
        </authorList>
    </citation>
    <scope>NUCLEOTIDE SEQUENCE</scope>
</reference>
<organism evidence="2">
    <name type="scientific">Timema douglasi</name>
    <name type="common">Walking stick</name>
    <dbReference type="NCBI Taxonomy" id="61478"/>
    <lineage>
        <taxon>Eukaryota</taxon>
        <taxon>Metazoa</taxon>
        <taxon>Ecdysozoa</taxon>
        <taxon>Arthropoda</taxon>
        <taxon>Hexapoda</taxon>
        <taxon>Insecta</taxon>
        <taxon>Pterygota</taxon>
        <taxon>Neoptera</taxon>
        <taxon>Polyneoptera</taxon>
        <taxon>Phasmatodea</taxon>
        <taxon>Timematodea</taxon>
        <taxon>Timematoidea</taxon>
        <taxon>Timematidae</taxon>
        <taxon>Timema</taxon>
    </lineage>
</organism>
<evidence type="ECO:0000256" key="1">
    <source>
        <dbReference type="SAM" id="MobiDB-lite"/>
    </source>
</evidence>
<accession>A0A7R8Z7T5</accession>
<dbReference type="EMBL" id="OA566871">
    <property type="protein sequence ID" value="CAD7199599.1"/>
    <property type="molecule type" value="Genomic_DNA"/>
</dbReference>
<gene>
    <name evidence="2" type="ORF">TDIB3V08_LOCUS5847</name>
</gene>
<protein>
    <submittedName>
        <fullName evidence="2">Uncharacterized protein</fullName>
    </submittedName>
</protein>
<feature type="region of interest" description="Disordered" evidence="1">
    <location>
        <begin position="192"/>
        <end position="219"/>
    </location>
</feature>
<evidence type="ECO:0000313" key="2">
    <source>
        <dbReference type="EMBL" id="CAD7199599.1"/>
    </source>
</evidence>
<sequence>MPEFCNDPALLARRKITTKLVKKKLYERLGKHTLSRARFKDRRGKGIVGGGGGRRRVTTQPRMGFASEKGQRSVVLTIPPLFPVRLSLDKRDEGAAEEEIDVAKEAPSTPIILPLQLVGAFFADSLTIVEQTLSPFQSLTIVEQTLPPFQSLTIVEQTLPPFQSLTIVEQTLPPFQSLTIVELEEVNPHLRGGRVENHLRKTTHSSPERDSNLDLPVLSSRAAQHDKRGSIDRIRADYLFRDKDDLKDISKD</sequence>
<dbReference type="AlphaFoldDB" id="A0A7R8Z7T5"/>
<name>A0A7R8Z7T5_TIMDO</name>
<proteinExistence type="predicted"/>